<dbReference type="PANTHER" id="PTHR46797:SF1">
    <property type="entry name" value="METHYLPHOSPHONATE SYNTHASE"/>
    <property type="match status" value="1"/>
</dbReference>
<organism evidence="3 4">
    <name type="scientific">Tigheibacillus halophilus</name>
    <dbReference type="NCBI Taxonomy" id="361280"/>
    <lineage>
        <taxon>Bacteria</taxon>
        <taxon>Bacillati</taxon>
        <taxon>Bacillota</taxon>
        <taxon>Bacilli</taxon>
        <taxon>Bacillales</taxon>
        <taxon>Bacillaceae</taxon>
        <taxon>Tigheibacillus</taxon>
    </lineage>
</organism>
<dbReference type="Proteomes" id="UP001281447">
    <property type="component" value="Unassembled WGS sequence"/>
</dbReference>
<evidence type="ECO:0000259" key="2">
    <source>
        <dbReference type="PROSITE" id="PS50943"/>
    </source>
</evidence>
<proteinExistence type="predicted"/>
<name>A0ABU5C5Y5_9BACI</name>
<evidence type="ECO:0000313" key="4">
    <source>
        <dbReference type="Proteomes" id="UP001281447"/>
    </source>
</evidence>
<dbReference type="RefSeq" id="WP_390354222.1">
    <property type="nucleotide sequence ID" value="NZ_JBHUIZ010000005.1"/>
</dbReference>
<gene>
    <name evidence="3" type="ORF">RWE15_10145</name>
</gene>
<evidence type="ECO:0000256" key="1">
    <source>
        <dbReference type="ARBA" id="ARBA00023125"/>
    </source>
</evidence>
<dbReference type="InterPro" id="IPR050807">
    <property type="entry name" value="TransReg_Diox_bact_type"/>
</dbReference>
<dbReference type="Pfam" id="PF01381">
    <property type="entry name" value="HTH_3"/>
    <property type="match status" value="1"/>
</dbReference>
<dbReference type="EMBL" id="JAWDIP010000003">
    <property type="protein sequence ID" value="MDY0394743.1"/>
    <property type="molecule type" value="Genomic_DNA"/>
</dbReference>
<keyword evidence="1" id="KW-0238">DNA-binding</keyword>
<reference evidence="3 4" key="1">
    <citation type="submission" date="2023-10" db="EMBL/GenBank/DDBJ databases">
        <title>Virgibacillus halophilus 5B73C genome.</title>
        <authorList>
            <person name="Miliotis G."/>
            <person name="Sengupta P."/>
            <person name="Hameed A."/>
            <person name="Chuvochina M."/>
            <person name="Mcdonagh F."/>
            <person name="Simpson A.C."/>
            <person name="Singh N.K."/>
            <person name="Rekha P.D."/>
            <person name="Raman K."/>
            <person name="Hugenholtz P."/>
            <person name="Venkateswaran K."/>
        </authorList>
    </citation>
    <scope>NUCLEOTIDE SEQUENCE [LARGE SCALE GENOMIC DNA]</scope>
    <source>
        <strain evidence="3 4">5B73C</strain>
    </source>
</reference>
<dbReference type="Gene3D" id="1.10.260.40">
    <property type="entry name" value="lambda repressor-like DNA-binding domains"/>
    <property type="match status" value="1"/>
</dbReference>
<dbReference type="InterPro" id="IPR010982">
    <property type="entry name" value="Lambda_DNA-bd_dom_sf"/>
</dbReference>
<dbReference type="SUPFAM" id="SSF47413">
    <property type="entry name" value="lambda repressor-like DNA-binding domains"/>
    <property type="match status" value="1"/>
</dbReference>
<protein>
    <submittedName>
        <fullName evidence="3">Helix-turn-helix transcriptional regulator</fullName>
    </submittedName>
</protein>
<dbReference type="InterPro" id="IPR001387">
    <property type="entry name" value="Cro/C1-type_HTH"/>
</dbReference>
<sequence length="138" mass="15784">MIEENKIGEYLRSYRKDNDITLRELSKKTGISFSHLSKIERGEHTPTKTTLSILADALLLDKSELYVKAGYAPLKKGVGLEAFFSPADPKEEEKLNVIKKISEEFPDADLMFHDLASLDAEQLEDVYEFIKFKSQQKK</sequence>
<comment type="caution">
    <text evidence="3">The sequence shown here is derived from an EMBL/GenBank/DDBJ whole genome shotgun (WGS) entry which is preliminary data.</text>
</comment>
<dbReference type="PROSITE" id="PS50943">
    <property type="entry name" value="HTH_CROC1"/>
    <property type="match status" value="1"/>
</dbReference>
<dbReference type="PANTHER" id="PTHR46797">
    <property type="entry name" value="HTH-TYPE TRANSCRIPTIONAL REGULATOR"/>
    <property type="match status" value="1"/>
</dbReference>
<dbReference type="SMART" id="SM00530">
    <property type="entry name" value="HTH_XRE"/>
    <property type="match status" value="1"/>
</dbReference>
<evidence type="ECO:0000313" key="3">
    <source>
        <dbReference type="EMBL" id="MDY0394743.1"/>
    </source>
</evidence>
<accession>A0ABU5C5Y5</accession>
<feature type="domain" description="HTH cro/C1-type" evidence="2">
    <location>
        <begin position="11"/>
        <end position="65"/>
    </location>
</feature>
<keyword evidence="4" id="KW-1185">Reference proteome</keyword>
<dbReference type="CDD" id="cd00093">
    <property type="entry name" value="HTH_XRE"/>
    <property type="match status" value="1"/>
</dbReference>